<feature type="domain" description="Tyr recombinase" evidence="6">
    <location>
        <begin position="191"/>
        <end position="369"/>
    </location>
</feature>
<evidence type="ECO:0000256" key="4">
    <source>
        <dbReference type="PROSITE-ProRule" id="PRU01248"/>
    </source>
</evidence>
<feature type="region of interest" description="Disordered" evidence="5">
    <location>
        <begin position="57"/>
        <end position="87"/>
    </location>
</feature>
<dbReference type="Pfam" id="PF02899">
    <property type="entry name" value="Phage_int_SAM_1"/>
    <property type="match status" value="1"/>
</dbReference>
<evidence type="ECO:0000256" key="5">
    <source>
        <dbReference type="SAM" id="MobiDB-lite"/>
    </source>
</evidence>
<dbReference type="InterPro" id="IPR002104">
    <property type="entry name" value="Integrase_catalytic"/>
</dbReference>
<dbReference type="GO" id="GO:0003677">
    <property type="term" value="F:DNA binding"/>
    <property type="evidence" value="ECO:0007669"/>
    <property type="project" value="UniProtKB-UniRule"/>
</dbReference>
<dbReference type="EMBL" id="VXPY01000122">
    <property type="protein sequence ID" value="MYD92040.1"/>
    <property type="molecule type" value="Genomic_DNA"/>
</dbReference>
<feature type="region of interest" description="Disordered" evidence="5">
    <location>
        <begin position="1"/>
        <end position="37"/>
    </location>
</feature>
<dbReference type="AlphaFoldDB" id="A0A6B1DVY3"/>
<dbReference type="InterPro" id="IPR044068">
    <property type="entry name" value="CB"/>
</dbReference>
<feature type="compositionally biased region" description="Basic and acidic residues" evidence="5">
    <location>
        <begin position="58"/>
        <end position="69"/>
    </location>
</feature>
<sequence length="369" mass="41503">MFDRMSSRRHGGLSAPNKRTLHLRPSGPNSSPSGEFRCISTRTAMTGKDADLIEIDVNDNRTRRARNDSRPAAVPPAPPEGQPDSLGEQLVRYGTHLAASDLAENTKRAFASDIQILTEYFPEHLSVGSLTLGKLEAYFDWMQKERKAPCNNKTLSRRITSTRSFFGWLIREGHLQEDPTQDLKRVTADPHVPTILNTGDIKRLNQKASDIFWQSQNPDARPLLLLQLLLQTGMKKKEVTSLRFSDFTFDNRALVHVRSGDGQPAYRDRHLPLSRNFGSILEAYRSQYAADKDNDAPVFDCTARNLEYQLEDLGRQAGPVSCKVGFEVLRWTAAVGDLRVGVAPEALRRKLGLSPVAWRNTRVRLQTLI</sequence>
<dbReference type="GO" id="GO:0015074">
    <property type="term" value="P:DNA integration"/>
    <property type="evidence" value="ECO:0007669"/>
    <property type="project" value="UniProtKB-KW"/>
</dbReference>
<dbReference type="Gene3D" id="1.10.443.10">
    <property type="entry name" value="Intergrase catalytic core"/>
    <property type="match status" value="1"/>
</dbReference>
<dbReference type="InterPro" id="IPR004107">
    <property type="entry name" value="Integrase_SAM-like_N"/>
</dbReference>
<proteinExistence type="predicted"/>
<keyword evidence="3" id="KW-0233">DNA recombination</keyword>
<dbReference type="PROSITE" id="PS51898">
    <property type="entry name" value="TYR_RECOMBINASE"/>
    <property type="match status" value="1"/>
</dbReference>
<evidence type="ECO:0000256" key="2">
    <source>
        <dbReference type="ARBA" id="ARBA00023125"/>
    </source>
</evidence>
<dbReference type="Gene3D" id="1.10.150.130">
    <property type="match status" value="1"/>
</dbReference>
<dbReference type="InterPro" id="IPR010998">
    <property type="entry name" value="Integrase_recombinase_N"/>
</dbReference>
<dbReference type="PROSITE" id="PS51900">
    <property type="entry name" value="CB"/>
    <property type="match status" value="1"/>
</dbReference>
<dbReference type="GO" id="GO:0006310">
    <property type="term" value="P:DNA recombination"/>
    <property type="evidence" value="ECO:0007669"/>
    <property type="project" value="UniProtKB-KW"/>
</dbReference>
<evidence type="ECO:0000313" key="8">
    <source>
        <dbReference type="EMBL" id="MYD92040.1"/>
    </source>
</evidence>
<gene>
    <name evidence="8" type="ORF">F4Y08_17205</name>
</gene>
<keyword evidence="1" id="KW-0229">DNA integration</keyword>
<reference evidence="8" key="1">
    <citation type="submission" date="2019-09" db="EMBL/GenBank/DDBJ databases">
        <title>Characterisation of the sponge microbiome using genome-centric metagenomics.</title>
        <authorList>
            <person name="Engelberts J.P."/>
            <person name="Robbins S.J."/>
            <person name="De Goeij J.M."/>
            <person name="Aranda M."/>
            <person name="Bell S.C."/>
            <person name="Webster N.S."/>
        </authorList>
    </citation>
    <scope>NUCLEOTIDE SEQUENCE</scope>
    <source>
        <strain evidence="8">SB0662_bin_9</strain>
    </source>
</reference>
<protein>
    <submittedName>
        <fullName evidence="8">Tyrosine-type recombinase/integrase</fullName>
    </submittedName>
</protein>
<organism evidence="8">
    <name type="scientific">Caldilineaceae bacterium SB0662_bin_9</name>
    <dbReference type="NCBI Taxonomy" id="2605258"/>
    <lineage>
        <taxon>Bacteria</taxon>
        <taxon>Bacillati</taxon>
        <taxon>Chloroflexota</taxon>
        <taxon>Caldilineae</taxon>
        <taxon>Caldilineales</taxon>
        <taxon>Caldilineaceae</taxon>
    </lineage>
</organism>
<feature type="domain" description="Core-binding (CB)" evidence="7">
    <location>
        <begin position="84"/>
        <end position="170"/>
    </location>
</feature>
<dbReference type="SUPFAM" id="SSF56349">
    <property type="entry name" value="DNA breaking-rejoining enzymes"/>
    <property type="match status" value="1"/>
</dbReference>
<accession>A0A6B1DVY3</accession>
<evidence type="ECO:0000256" key="1">
    <source>
        <dbReference type="ARBA" id="ARBA00022908"/>
    </source>
</evidence>
<evidence type="ECO:0000256" key="3">
    <source>
        <dbReference type="ARBA" id="ARBA00023172"/>
    </source>
</evidence>
<dbReference type="InterPro" id="IPR013762">
    <property type="entry name" value="Integrase-like_cat_sf"/>
</dbReference>
<name>A0A6B1DVY3_9CHLR</name>
<evidence type="ECO:0000259" key="7">
    <source>
        <dbReference type="PROSITE" id="PS51900"/>
    </source>
</evidence>
<keyword evidence="2 4" id="KW-0238">DNA-binding</keyword>
<dbReference type="InterPro" id="IPR050090">
    <property type="entry name" value="Tyrosine_recombinase_XerCD"/>
</dbReference>
<dbReference type="PANTHER" id="PTHR30349">
    <property type="entry name" value="PHAGE INTEGRASE-RELATED"/>
    <property type="match status" value="1"/>
</dbReference>
<comment type="caution">
    <text evidence="8">The sequence shown here is derived from an EMBL/GenBank/DDBJ whole genome shotgun (WGS) entry which is preliminary data.</text>
</comment>
<evidence type="ECO:0000259" key="6">
    <source>
        <dbReference type="PROSITE" id="PS51898"/>
    </source>
</evidence>
<dbReference type="InterPro" id="IPR011010">
    <property type="entry name" value="DNA_brk_join_enz"/>
</dbReference>